<dbReference type="Gene3D" id="1.10.10.60">
    <property type="entry name" value="Homeodomain-like"/>
    <property type="match status" value="1"/>
</dbReference>
<organism evidence="2 3">
    <name type="scientific">Armadillidium nasatum</name>
    <dbReference type="NCBI Taxonomy" id="96803"/>
    <lineage>
        <taxon>Eukaryota</taxon>
        <taxon>Metazoa</taxon>
        <taxon>Ecdysozoa</taxon>
        <taxon>Arthropoda</taxon>
        <taxon>Crustacea</taxon>
        <taxon>Multicrustacea</taxon>
        <taxon>Malacostraca</taxon>
        <taxon>Eumalacostraca</taxon>
        <taxon>Peracarida</taxon>
        <taxon>Isopoda</taxon>
        <taxon>Oniscidea</taxon>
        <taxon>Crinocheta</taxon>
        <taxon>Armadillidiidae</taxon>
        <taxon>Armadillidium</taxon>
    </lineage>
</organism>
<keyword evidence="3" id="KW-1185">Reference proteome</keyword>
<proteinExistence type="predicted"/>
<dbReference type="OrthoDB" id="10261408at2759"/>
<feature type="region of interest" description="Disordered" evidence="1">
    <location>
        <begin position="61"/>
        <end position="87"/>
    </location>
</feature>
<feature type="region of interest" description="Disordered" evidence="1">
    <location>
        <begin position="390"/>
        <end position="428"/>
    </location>
</feature>
<dbReference type="AlphaFoldDB" id="A0A5N5TKX8"/>
<evidence type="ECO:0000313" key="2">
    <source>
        <dbReference type="EMBL" id="KAB7506820.1"/>
    </source>
</evidence>
<feature type="region of interest" description="Disordered" evidence="1">
    <location>
        <begin position="216"/>
        <end position="248"/>
    </location>
</feature>
<feature type="region of interest" description="Disordered" evidence="1">
    <location>
        <begin position="122"/>
        <end position="160"/>
    </location>
</feature>
<protein>
    <submittedName>
        <fullName evidence="2">CGG triplet repeat-binding protein 1</fullName>
    </submittedName>
</protein>
<comment type="caution">
    <text evidence="2">The sequence shown here is derived from an EMBL/GenBank/DDBJ whole genome shotgun (WGS) entry which is preliminary data.</text>
</comment>
<name>A0A5N5TKX8_9CRUS</name>
<gene>
    <name evidence="2" type="primary">Cggbp1</name>
    <name evidence="2" type="ORF">Anas_04761</name>
</gene>
<dbReference type="EMBL" id="SEYY01000642">
    <property type="protein sequence ID" value="KAB7506820.1"/>
    <property type="molecule type" value="Genomic_DNA"/>
</dbReference>
<feature type="compositionally biased region" description="Basic and acidic residues" evidence="1">
    <location>
        <begin position="325"/>
        <end position="334"/>
    </location>
</feature>
<reference evidence="2 3" key="1">
    <citation type="journal article" date="2019" name="PLoS Biol.">
        <title>Sex chromosomes control vertical transmission of feminizing Wolbachia symbionts in an isopod.</title>
        <authorList>
            <person name="Becking T."/>
            <person name="Chebbi M.A."/>
            <person name="Giraud I."/>
            <person name="Moumen B."/>
            <person name="Laverre T."/>
            <person name="Caubet Y."/>
            <person name="Peccoud J."/>
            <person name="Gilbert C."/>
            <person name="Cordaux R."/>
        </authorList>
    </citation>
    <scope>NUCLEOTIDE SEQUENCE [LARGE SCALE GENOMIC DNA]</scope>
    <source>
        <strain evidence="2">ANa2</strain>
        <tissue evidence="2">Whole body excluding digestive tract and cuticle</tissue>
    </source>
</reference>
<feature type="compositionally biased region" description="Polar residues" evidence="1">
    <location>
        <begin position="293"/>
        <end position="302"/>
    </location>
</feature>
<dbReference type="Proteomes" id="UP000326759">
    <property type="component" value="Unassembled WGS sequence"/>
</dbReference>
<evidence type="ECO:0000313" key="3">
    <source>
        <dbReference type="Proteomes" id="UP000326759"/>
    </source>
</evidence>
<feature type="region of interest" description="Disordered" evidence="1">
    <location>
        <begin position="279"/>
        <end position="359"/>
    </location>
</feature>
<feature type="compositionally biased region" description="Polar residues" evidence="1">
    <location>
        <begin position="310"/>
        <end position="321"/>
    </location>
</feature>
<feature type="compositionally biased region" description="Polar residues" evidence="1">
    <location>
        <begin position="406"/>
        <end position="428"/>
    </location>
</feature>
<evidence type="ECO:0000256" key="1">
    <source>
        <dbReference type="SAM" id="MobiDB-lite"/>
    </source>
</evidence>
<accession>A0A5N5TKX8</accession>
<sequence>MASGSQPKRKELTLRDKLELLKQYDRLPKMGQRAAALQLNISQPHLCKLLKNRTLIEERTKLPGYSNDRRSRYRSKRQPVPSDNFDNGTVQQALHISEYEPVFVNIPVYTFVMRGSYHSQDNFRNGTETTHYRHHRNATGTKSGGGARPRSPSHAAKNKTPEDRVCEFGWMLTQRDGRLVCRACNLNLDHTRRSTIVEHLRSRKHQRFLEESDFEICEEENSQSNTQSSSDRRSHQSSPTPSMIGPYLLKKETHCTTILDQLLRDDTFSDVTLTAEGQSIRAHKTKESESEKVPSSTPSKTFPATKRSHAFTSAASNGSPPTKSRKTDAKDTSKKSSLVLPHPSTSGGGGGTSCPNDSIIEPTTTIIKTEPVSEDSVAEEDYELKVGTDVSFESLTRSPPPPPLAAQNQVSTDLGENQSSLPDQSACSSMSLEKVPVGKCPLCPSSQPIRKGSELTKHLYAHHPDKTVFCCESCSRVFLKKGSFEAHKNDCNR</sequence>